<organism evidence="1 2">
    <name type="scientific">Novosphingobium subterraneum</name>
    <dbReference type="NCBI Taxonomy" id="48936"/>
    <lineage>
        <taxon>Bacteria</taxon>
        <taxon>Pseudomonadati</taxon>
        <taxon>Pseudomonadota</taxon>
        <taxon>Alphaproteobacteria</taxon>
        <taxon>Sphingomonadales</taxon>
        <taxon>Sphingomonadaceae</taxon>
        <taxon>Novosphingobium</taxon>
    </lineage>
</organism>
<name>A0A0B8ZI45_9SPHN</name>
<dbReference type="Gene3D" id="3.40.50.1820">
    <property type="entry name" value="alpha/beta hydrolase"/>
    <property type="match status" value="1"/>
</dbReference>
<dbReference type="PATRIC" id="fig|48936.3.peg.4044"/>
<comment type="caution">
    <text evidence="1">The sequence shown here is derived from an EMBL/GenBank/DDBJ whole genome shotgun (WGS) entry which is preliminary data.</text>
</comment>
<dbReference type="RefSeq" id="WP_039337638.1">
    <property type="nucleotide sequence ID" value="NZ_JRVC01000026.1"/>
</dbReference>
<protein>
    <submittedName>
        <fullName evidence="1">Uncharacterized protein</fullName>
    </submittedName>
</protein>
<gene>
    <name evidence="1" type="ORF">NJ75_04012</name>
</gene>
<dbReference type="InterPro" id="IPR029058">
    <property type="entry name" value="AB_hydrolase_fold"/>
</dbReference>
<dbReference type="SUPFAM" id="SSF53474">
    <property type="entry name" value="alpha/beta-Hydrolases"/>
    <property type="match status" value="1"/>
</dbReference>
<accession>A0A0B8ZI45</accession>
<sequence length="272" mass="29434">MTALFPIPQTAAITMTLPQFVTVPATPARRYYAVIPENCASDAVPLVVVHGISRNAAELALRFGELAALHGIPVIAPLFERGSFGRYQQVRDPDGALHCDDALFDILADAAVRFGMHGAQCNLFGFSGGAQFAHRFAMLHPHKVRHCIAAAAGWYTMPDCCLPWPLGLQDAPGPIDHAALADVRFDVLVGSLDRRQDKALRRSDAIDAVQGVHRLQRARRWDRAMRKAGFSCGLTIIPGLSHAFGDAVQLGLVPLVLHQLGAGRAKPEEPET</sequence>
<evidence type="ECO:0000313" key="1">
    <source>
        <dbReference type="EMBL" id="KHS42697.1"/>
    </source>
</evidence>
<dbReference type="STRING" id="48936.NJ75_04012"/>
<proteinExistence type="predicted"/>
<dbReference type="AlphaFoldDB" id="A0A0B8ZI45"/>
<keyword evidence="2" id="KW-1185">Reference proteome</keyword>
<dbReference type="EMBL" id="JRVC01000026">
    <property type="protein sequence ID" value="KHS42697.1"/>
    <property type="molecule type" value="Genomic_DNA"/>
</dbReference>
<evidence type="ECO:0000313" key="2">
    <source>
        <dbReference type="Proteomes" id="UP000031338"/>
    </source>
</evidence>
<dbReference type="Proteomes" id="UP000031338">
    <property type="component" value="Unassembled WGS sequence"/>
</dbReference>
<reference evidence="1 2" key="1">
    <citation type="submission" date="2014-10" db="EMBL/GenBank/DDBJ databases">
        <title>Draft genome sequence of Novosphingobium subterraneum DSM 12447.</title>
        <authorList>
            <person name="Gan H.M."/>
            <person name="Gan H.Y."/>
            <person name="Savka M.A."/>
        </authorList>
    </citation>
    <scope>NUCLEOTIDE SEQUENCE [LARGE SCALE GENOMIC DNA]</scope>
    <source>
        <strain evidence="1 2">DSM 12447</strain>
    </source>
</reference>